<dbReference type="AlphaFoldDB" id="H5TKD9"/>
<evidence type="ECO:0000313" key="2">
    <source>
        <dbReference type="Proteomes" id="UP000005038"/>
    </source>
</evidence>
<evidence type="ECO:0008006" key="3">
    <source>
        <dbReference type="Google" id="ProtNLM"/>
    </source>
</evidence>
<comment type="caution">
    <text evidence="1">The sequence shown here is derived from an EMBL/GenBank/DDBJ whole genome shotgun (WGS) entry which is preliminary data.</text>
</comment>
<organism evidence="1 2">
    <name type="scientific">Gordonia otitidis (strain DSM 44809 / CCUG 52243 / JCM 12355 / NBRC 100426 / IFM 10032)</name>
    <dbReference type="NCBI Taxonomy" id="1108044"/>
    <lineage>
        <taxon>Bacteria</taxon>
        <taxon>Bacillati</taxon>
        <taxon>Actinomycetota</taxon>
        <taxon>Actinomycetes</taxon>
        <taxon>Mycobacteriales</taxon>
        <taxon>Gordoniaceae</taxon>
        <taxon>Gordonia</taxon>
    </lineage>
</organism>
<reference evidence="1" key="1">
    <citation type="submission" date="2012-02" db="EMBL/GenBank/DDBJ databases">
        <title>Whole genome shotgun sequence of Gordonia otitidis NBRC 100426.</title>
        <authorList>
            <person name="Yoshida I."/>
            <person name="Hosoyama A."/>
            <person name="Tsuchikane K."/>
            <person name="Katsumata H."/>
            <person name="Yamazaki S."/>
            <person name="Fujita N."/>
        </authorList>
    </citation>
    <scope>NUCLEOTIDE SEQUENCE [LARGE SCALE GENOMIC DNA]</scope>
    <source>
        <strain evidence="1">NBRC 100426</strain>
    </source>
</reference>
<evidence type="ECO:0000313" key="1">
    <source>
        <dbReference type="EMBL" id="GAB33947.1"/>
    </source>
</evidence>
<keyword evidence="2" id="KW-1185">Reference proteome</keyword>
<dbReference type="STRING" id="1108044.GOOTI_087_00710"/>
<dbReference type="Proteomes" id="UP000005038">
    <property type="component" value="Unassembled WGS sequence"/>
</dbReference>
<accession>H5TKD9</accession>
<name>H5TKD9_GORO1</name>
<dbReference type="EMBL" id="BAFB01000087">
    <property type="protein sequence ID" value="GAB33947.1"/>
    <property type="molecule type" value="Genomic_DNA"/>
</dbReference>
<proteinExistence type="predicted"/>
<protein>
    <recommendedName>
        <fullName evidence="3">DUF5642 domain-containing protein</fullName>
    </recommendedName>
</protein>
<gene>
    <name evidence="1" type="ORF">GOOTI_087_00710</name>
</gene>
<sequence length="294" mass="30615">MSSLLLKIGTCLSYLFVELSRMHASRDQSVSTWGCTGVRLVGSTAAATCGFPAVPTRSECREQVTARPVAQWDVVGGRSVGVVIGLAAAFLVAACSVDGDAVQNSDDLSPRSVTAADFPVQGATRVPQNSVAYAIGDLIGRPADSPYDPPQCQPAAVQSDGAVVYLGIVQADRASFTSAVVGVDDSLSTVVDKVRACPRAKTGNATTATSTVQSRVVDAPEHPAGVDTAAILRTVETGGDQAPLLTRTMTYIGQKQKVRVYCQYRWPSAGDISEQASGQLASLFDKALKAAFGT</sequence>